<dbReference type="OrthoDB" id="8399238at2"/>
<dbReference type="Pfam" id="PF06568">
    <property type="entry name" value="YjiS-like"/>
    <property type="match status" value="1"/>
</dbReference>
<dbReference type="Proteomes" id="UP000094342">
    <property type="component" value="Unassembled WGS sequence"/>
</dbReference>
<comment type="caution">
    <text evidence="2">The sequence shown here is derived from an EMBL/GenBank/DDBJ whole genome shotgun (WGS) entry which is preliminary data.</text>
</comment>
<dbReference type="RefSeq" id="WP_069458548.1">
    <property type="nucleotide sequence ID" value="NZ_CP034909.1"/>
</dbReference>
<sequence length="80" mass="8670">MGTIGTIQLSRKRGAGVAASASKRKPGSVGAFVRLWRAYSALASRRRSRLALGELSAEQLKDIGLTEAEARREAAVPFWR</sequence>
<gene>
    <name evidence="2" type="ORF">A8M32_11700</name>
</gene>
<dbReference type="InterPro" id="IPR009506">
    <property type="entry name" value="YjiS-like"/>
</dbReference>
<proteinExistence type="predicted"/>
<evidence type="ECO:0000313" key="3">
    <source>
        <dbReference type="Proteomes" id="UP000094342"/>
    </source>
</evidence>
<dbReference type="AlphaFoldDB" id="A0A1E3VE93"/>
<organism evidence="2 3">
    <name type="scientific">Sinorhizobium alkalisoli</name>
    <dbReference type="NCBI Taxonomy" id="1752398"/>
    <lineage>
        <taxon>Bacteria</taxon>
        <taxon>Pseudomonadati</taxon>
        <taxon>Pseudomonadota</taxon>
        <taxon>Alphaproteobacteria</taxon>
        <taxon>Hyphomicrobiales</taxon>
        <taxon>Rhizobiaceae</taxon>
        <taxon>Sinorhizobium/Ensifer group</taxon>
        <taxon>Sinorhizobium</taxon>
    </lineage>
</organism>
<reference evidence="3" key="1">
    <citation type="submission" date="2016-05" db="EMBL/GenBank/DDBJ databases">
        <authorList>
            <person name="Li Y."/>
        </authorList>
    </citation>
    <scope>NUCLEOTIDE SEQUENCE [LARGE SCALE GENOMIC DNA]</scope>
    <source>
        <strain evidence="3">YIC4027</strain>
    </source>
</reference>
<feature type="domain" description="YjiS-like" evidence="1">
    <location>
        <begin position="35"/>
        <end position="71"/>
    </location>
</feature>
<accession>A0A1E3VE93</accession>
<evidence type="ECO:0000313" key="2">
    <source>
        <dbReference type="EMBL" id="ODR91441.1"/>
    </source>
</evidence>
<keyword evidence="3" id="KW-1185">Reference proteome</keyword>
<name>A0A1E3VE93_9HYPH</name>
<dbReference type="EMBL" id="LYBW01000056">
    <property type="protein sequence ID" value="ODR91441.1"/>
    <property type="molecule type" value="Genomic_DNA"/>
</dbReference>
<protein>
    <recommendedName>
        <fullName evidence="1">YjiS-like domain-containing protein</fullName>
    </recommendedName>
</protein>
<evidence type="ECO:0000259" key="1">
    <source>
        <dbReference type="Pfam" id="PF06568"/>
    </source>
</evidence>